<keyword evidence="1" id="KW-0436">Ligase</keyword>
<keyword evidence="2" id="KW-1185">Reference proteome</keyword>
<accession>A0ABR4QTT4</accession>
<protein>
    <submittedName>
        <fullName evidence="1">Phosphopantothenate--cysteine ligase CAB2</fullName>
    </submittedName>
</protein>
<comment type="caution">
    <text evidence="1">The sequence shown here is derived from an EMBL/GenBank/DDBJ whole genome shotgun (WGS) entry which is preliminary data.</text>
</comment>
<proteinExistence type="predicted"/>
<reference evidence="1 2" key="1">
    <citation type="journal article" date="2022" name="Front. Cell. Infect. Microbiol.">
        <title>The Genomes of Two Strains of Taenia crassiceps the Animal Model for the Study of Human Cysticercosis.</title>
        <authorList>
            <person name="Bobes R.J."/>
            <person name="Estrada K."/>
            <person name="Rios-Valencia D.G."/>
            <person name="Calderon-Gallegos A."/>
            <person name="de la Torre P."/>
            <person name="Carrero J.C."/>
            <person name="Sanchez-Flores A."/>
            <person name="Laclette J.P."/>
        </authorList>
    </citation>
    <scope>NUCLEOTIDE SEQUENCE [LARGE SCALE GENOMIC DNA]</scope>
    <source>
        <strain evidence="1">WFUcys</strain>
    </source>
</reference>
<dbReference type="Proteomes" id="UP001651158">
    <property type="component" value="Unassembled WGS sequence"/>
</dbReference>
<dbReference type="SUPFAM" id="SSF102645">
    <property type="entry name" value="CoaB-like"/>
    <property type="match status" value="1"/>
</dbReference>
<evidence type="ECO:0000313" key="1">
    <source>
        <dbReference type="EMBL" id="KAL5112879.1"/>
    </source>
</evidence>
<dbReference type="PANTHER" id="PTHR12290">
    <property type="entry name" value="CORNICHON-RELATED"/>
    <property type="match status" value="1"/>
</dbReference>
<dbReference type="Gene3D" id="3.40.50.10300">
    <property type="entry name" value="CoaB-like"/>
    <property type="match status" value="1"/>
</dbReference>
<name>A0ABR4QTT4_9CEST</name>
<evidence type="ECO:0000313" key="2">
    <source>
        <dbReference type="Proteomes" id="UP001651158"/>
    </source>
</evidence>
<organism evidence="1 2">
    <name type="scientific">Taenia crassiceps</name>
    <dbReference type="NCBI Taxonomy" id="6207"/>
    <lineage>
        <taxon>Eukaryota</taxon>
        <taxon>Metazoa</taxon>
        <taxon>Spiralia</taxon>
        <taxon>Lophotrochozoa</taxon>
        <taxon>Platyhelminthes</taxon>
        <taxon>Cestoda</taxon>
        <taxon>Eucestoda</taxon>
        <taxon>Cyclophyllidea</taxon>
        <taxon>Taeniidae</taxon>
        <taxon>Taenia</taxon>
    </lineage>
</organism>
<gene>
    <name evidence="1" type="ORF">TcWFU_009118</name>
</gene>
<dbReference type="InterPro" id="IPR035929">
    <property type="entry name" value="CoaB-like_sf"/>
</dbReference>
<dbReference type="GO" id="GO:0016874">
    <property type="term" value="F:ligase activity"/>
    <property type="evidence" value="ECO:0007669"/>
    <property type="project" value="UniProtKB-KW"/>
</dbReference>
<dbReference type="EMBL" id="JAKROA010000001">
    <property type="protein sequence ID" value="KAL5112879.1"/>
    <property type="molecule type" value="Genomic_DNA"/>
</dbReference>
<sequence length="388" mass="43299">MLAGLCAPFKKESTHTSDLRYSLLRLPLNNGVRQYRSYSSEDSLDSAEGWLEAETATRSSTKEWQNFTQRAHGFVEKLGSACPMACVTSGGTMAPLELNTVRFIDNFSTGSRGAVSAEYFLKLGYAVIFLHRRHSLSPFTNRCCPPGGWASTLDAWFDLNATSTLPHSTPTFNPTFAQSISDVVRSYAKFRDRLLLLDFITVEDYLVKLRWLCSLLNRSDLCRQGTLLFLAAAVSDFFIPRDQLPQHKLHASQTLKWVSNDSIQYGTDGSLTIHLSPVPKVLGLISTKWVTSTMVVSFKLETDASLVLDRARAALKRYRTHAVIANLLHTRKQEAWLIHGLGSGDDTGLSSEHLTVIPSSSEELEDVLTRRIAHLHTTFLLLQKETTS</sequence>